<gene>
    <name evidence="1" type="ORF">BaRGS_00000563</name>
</gene>
<dbReference type="EMBL" id="JACVVK020000002">
    <property type="protein sequence ID" value="KAK7508324.1"/>
    <property type="molecule type" value="Genomic_DNA"/>
</dbReference>
<proteinExistence type="predicted"/>
<keyword evidence="2" id="KW-1185">Reference proteome</keyword>
<name>A0ABD0M8Z9_9CAEN</name>
<dbReference type="AlphaFoldDB" id="A0ABD0M8Z9"/>
<protein>
    <submittedName>
        <fullName evidence="1">Uncharacterized protein</fullName>
    </submittedName>
</protein>
<organism evidence="1 2">
    <name type="scientific">Batillaria attramentaria</name>
    <dbReference type="NCBI Taxonomy" id="370345"/>
    <lineage>
        <taxon>Eukaryota</taxon>
        <taxon>Metazoa</taxon>
        <taxon>Spiralia</taxon>
        <taxon>Lophotrochozoa</taxon>
        <taxon>Mollusca</taxon>
        <taxon>Gastropoda</taxon>
        <taxon>Caenogastropoda</taxon>
        <taxon>Sorbeoconcha</taxon>
        <taxon>Cerithioidea</taxon>
        <taxon>Batillariidae</taxon>
        <taxon>Batillaria</taxon>
    </lineage>
</organism>
<accession>A0ABD0M8Z9</accession>
<sequence>MQATGAPNSICRTWYWRFPKWSKTDRRRHRRVEDEILLALLGPFQCVRCRSSGMVGRSCVGARDSAMSFLCSLKQLGTPLTDFDSKNVAACSMHNYMGKRRRLFARGDGVWWCVLFVSISLPHFCRLPVFGKPLTHQSEILKSPLFRLKFAGISLIGNGRDMSRSFSRRQAYRVQVTPIAN</sequence>
<evidence type="ECO:0000313" key="1">
    <source>
        <dbReference type="EMBL" id="KAK7508324.1"/>
    </source>
</evidence>
<dbReference type="Proteomes" id="UP001519460">
    <property type="component" value="Unassembled WGS sequence"/>
</dbReference>
<evidence type="ECO:0000313" key="2">
    <source>
        <dbReference type="Proteomes" id="UP001519460"/>
    </source>
</evidence>
<comment type="caution">
    <text evidence="1">The sequence shown here is derived from an EMBL/GenBank/DDBJ whole genome shotgun (WGS) entry which is preliminary data.</text>
</comment>
<reference evidence="1 2" key="1">
    <citation type="journal article" date="2023" name="Sci. Data">
        <title>Genome assembly of the Korean intertidal mud-creeper Batillaria attramentaria.</title>
        <authorList>
            <person name="Patra A.K."/>
            <person name="Ho P.T."/>
            <person name="Jun S."/>
            <person name="Lee S.J."/>
            <person name="Kim Y."/>
            <person name="Won Y.J."/>
        </authorList>
    </citation>
    <scope>NUCLEOTIDE SEQUENCE [LARGE SCALE GENOMIC DNA]</scope>
    <source>
        <strain evidence="1">Wonlab-2016</strain>
    </source>
</reference>